<evidence type="ECO:0000256" key="1">
    <source>
        <dbReference type="ARBA" id="ARBA00004496"/>
    </source>
</evidence>
<feature type="repeat" description="CXXCXGXG motif" evidence="14">
    <location>
        <begin position="195"/>
        <end position="202"/>
    </location>
</feature>
<organism evidence="18 19">
    <name type="scientific">Acididesulfobacter guangdongensis</name>
    <dbReference type="NCBI Taxonomy" id="2597225"/>
    <lineage>
        <taxon>Bacteria</taxon>
        <taxon>Deltaproteobacteria</taxon>
        <taxon>Candidatus Acidulodesulfobacterales</taxon>
        <taxon>Candidatus Acididesulfobacter</taxon>
    </lineage>
</organism>
<dbReference type="InterPro" id="IPR012724">
    <property type="entry name" value="DnaJ"/>
</dbReference>
<dbReference type="FunFam" id="2.60.260.20:FF:000004">
    <property type="entry name" value="Molecular chaperone DnaJ"/>
    <property type="match status" value="1"/>
</dbReference>
<dbReference type="InterPro" id="IPR001305">
    <property type="entry name" value="HSP_DnaJ_Cys-rich_dom"/>
</dbReference>
<feature type="binding site" evidence="14">
    <location>
        <position position="198"/>
    </location>
    <ligand>
        <name>Zn(2+)</name>
        <dbReference type="ChEBI" id="CHEBI:29105"/>
        <label>1</label>
    </ligand>
</feature>
<dbReference type="GO" id="GO:0005524">
    <property type="term" value="F:ATP binding"/>
    <property type="evidence" value="ECO:0007669"/>
    <property type="project" value="InterPro"/>
</dbReference>
<gene>
    <name evidence="14 18" type="primary">dnaJ</name>
    <name evidence="18" type="ORF">EVJ46_04910</name>
</gene>
<dbReference type="Pfam" id="PF01556">
    <property type="entry name" value="DnaJ_C"/>
    <property type="match status" value="1"/>
</dbReference>
<dbReference type="PROSITE" id="PS50076">
    <property type="entry name" value="DNAJ_2"/>
    <property type="match status" value="1"/>
</dbReference>
<evidence type="ECO:0000256" key="7">
    <source>
        <dbReference type="ARBA" id="ARBA00022771"/>
    </source>
</evidence>
<evidence type="ECO:0000256" key="9">
    <source>
        <dbReference type="ARBA" id="ARBA00023016"/>
    </source>
</evidence>
<dbReference type="CDD" id="cd10747">
    <property type="entry name" value="DnaJ_C"/>
    <property type="match status" value="1"/>
</dbReference>
<feature type="binding site" evidence="14">
    <location>
        <position position="162"/>
    </location>
    <ligand>
        <name>Zn(2+)</name>
        <dbReference type="ChEBI" id="CHEBI:29105"/>
        <label>2</label>
    </ligand>
</feature>
<dbReference type="GO" id="GO:0009408">
    <property type="term" value="P:response to heat"/>
    <property type="evidence" value="ECO:0007669"/>
    <property type="project" value="InterPro"/>
</dbReference>
<protein>
    <recommendedName>
        <fullName evidence="13 14">Chaperone protein DnaJ</fullName>
    </recommendedName>
</protein>
<dbReference type="SUPFAM" id="SSF49493">
    <property type="entry name" value="HSP40/DnaJ peptide-binding domain"/>
    <property type="match status" value="2"/>
</dbReference>
<dbReference type="SMART" id="SM00271">
    <property type="entry name" value="DnaJ"/>
    <property type="match status" value="1"/>
</dbReference>
<feature type="binding site" evidence="14">
    <location>
        <position position="145"/>
    </location>
    <ligand>
        <name>Zn(2+)</name>
        <dbReference type="ChEBI" id="CHEBI:29105"/>
        <label>1</label>
    </ligand>
</feature>
<evidence type="ECO:0000259" key="16">
    <source>
        <dbReference type="PROSITE" id="PS50076"/>
    </source>
</evidence>
<evidence type="ECO:0000256" key="15">
    <source>
        <dbReference type="PROSITE-ProRule" id="PRU00546"/>
    </source>
</evidence>
<feature type="repeat" description="CXXCXGXG motif" evidence="14">
    <location>
        <begin position="159"/>
        <end position="166"/>
    </location>
</feature>
<dbReference type="GO" id="GO:0031072">
    <property type="term" value="F:heat shock protein binding"/>
    <property type="evidence" value="ECO:0007669"/>
    <property type="project" value="InterPro"/>
</dbReference>
<evidence type="ECO:0000256" key="13">
    <source>
        <dbReference type="ARBA" id="ARBA00067609"/>
    </source>
</evidence>
<dbReference type="NCBIfam" id="NF008035">
    <property type="entry name" value="PRK10767.1"/>
    <property type="match status" value="1"/>
</dbReference>
<dbReference type="GO" id="GO:0008270">
    <property type="term" value="F:zinc ion binding"/>
    <property type="evidence" value="ECO:0007669"/>
    <property type="project" value="UniProtKB-UniRule"/>
</dbReference>
<accession>A0A519BGI5</accession>
<dbReference type="GO" id="GO:0006260">
    <property type="term" value="P:DNA replication"/>
    <property type="evidence" value="ECO:0007669"/>
    <property type="project" value="UniProtKB-KW"/>
</dbReference>
<feature type="zinc finger region" description="CR-type" evidence="15">
    <location>
        <begin position="129"/>
        <end position="207"/>
    </location>
</feature>
<name>A0A519BGI5_ACIG2</name>
<proteinExistence type="inferred from homology"/>
<evidence type="ECO:0000259" key="17">
    <source>
        <dbReference type="PROSITE" id="PS51188"/>
    </source>
</evidence>
<dbReference type="SUPFAM" id="SSF46565">
    <property type="entry name" value="Chaperone J-domain"/>
    <property type="match status" value="1"/>
</dbReference>
<feature type="binding site" evidence="14">
    <location>
        <position position="159"/>
    </location>
    <ligand>
        <name>Zn(2+)</name>
        <dbReference type="ChEBI" id="CHEBI:29105"/>
        <label>2</label>
    </ligand>
</feature>
<evidence type="ECO:0000313" key="19">
    <source>
        <dbReference type="Proteomes" id="UP000316562"/>
    </source>
</evidence>
<dbReference type="PANTHER" id="PTHR43096:SF52">
    <property type="entry name" value="DNAJ HOMOLOG 1, MITOCHONDRIAL-RELATED"/>
    <property type="match status" value="1"/>
</dbReference>
<dbReference type="InterPro" id="IPR002939">
    <property type="entry name" value="DnaJ_C"/>
</dbReference>
<evidence type="ECO:0000256" key="4">
    <source>
        <dbReference type="ARBA" id="ARBA00022705"/>
    </source>
</evidence>
<dbReference type="InterPro" id="IPR036410">
    <property type="entry name" value="HSP_DnaJ_Cys-rich_dom_sf"/>
</dbReference>
<dbReference type="NCBIfam" id="TIGR02349">
    <property type="entry name" value="DnaJ_bact"/>
    <property type="match status" value="1"/>
</dbReference>
<feature type="domain" description="CR-type" evidence="17">
    <location>
        <begin position="129"/>
        <end position="207"/>
    </location>
</feature>
<sequence>MATKRDYYEILEIDRNATSAELKKAYRKLAIKYHPDKNQGDKESEEKFKEINEAYEILSDEEKRAAYDRFGHEGVSQGAGAGFSSGFGDIFSDFFGDMFGSKQNKRTRQRRGDDLRYELKIKFEEAIFGAAKEIKFRRYEKCESCDGTGAKKGTKPVVCPVCKGTGEIRQQQGFFTITRTCYKCSGEGEIIENPCPSCSGRGRVIKEKKLEIKIPAGIDSGNRLRVSGEGASGIFGGPPGDLYVDITVEPHHLFKRKDEDIYVTVPINFPQAAMGCDIEVPTLEGKANLKVPQGTQSGTQFTFKGKGVYRLNSQSRGNEYINVIVETPTNLTAKQKKILEEFTQESGEDSHPIKKSFFEKIFSIGK</sequence>
<keyword evidence="5 14" id="KW-0479">Metal-binding</keyword>
<evidence type="ECO:0000256" key="12">
    <source>
        <dbReference type="ARBA" id="ARBA00061004"/>
    </source>
</evidence>
<keyword evidence="10 14" id="KW-0143">Chaperone</keyword>
<dbReference type="Pfam" id="PF00684">
    <property type="entry name" value="DnaJ_CXXCXGXG"/>
    <property type="match status" value="1"/>
</dbReference>
<dbReference type="FunFam" id="2.10.230.10:FF:000002">
    <property type="entry name" value="Molecular chaperone DnaJ"/>
    <property type="match status" value="1"/>
</dbReference>
<evidence type="ECO:0000256" key="6">
    <source>
        <dbReference type="ARBA" id="ARBA00022737"/>
    </source>
</evidence>
<feature type="binding site" evidence="14">
    <location>
        <position position="142"/>
    </location>
    <ligand>
        <name>Zn(2+)</name>
        <dbReference type="ChEBI" id="CHEBI:29105"/>
        <label>1</label>
    </ligand>
</feature>
<dbReference type="InterPro" id="IPR001623">
    <property type="entry name" value="DnaJ_domain"/>
</dbReference>
<keyword evidence="9 14" id="KW-0346">Stress response</keyword>
<dbReference type="GO" id="GO:0042026">
    <property type="term" value="P:protein refolding"/>
    <property type="evidence" value="ECO:0007669"/>
    <property type="project" value="TreeGrafter"/>
</dbReference>
<feature type="repeat" description="CXXCXGXG motif" evidence="14">
    <location>
        <begin position="181"/>
        <end position="188"/>
    </location>
</feature>
<dbReference type="Proteomes" id="UP000316562">
    <property type="component" value="Unassembled WGS sequence"/>
</dbReference>
<evidence type="ECO:0000256" key="5">
    <source>
        <dbReference type="ARBA" id="ARBA00022723"/>
    </source>
</evidence>
<dbReference type="CDD" id="cd10719">
    <property type="entry name" value="DnaJ_zf"/>
    <property type="match status" value="1"/>
</dbReference>
<comment type="domain">
    <text evidence="14">The J domain is necessary and sufficient to stimulate DnaK ATPase activity. Zinc center 1 plays an important role in the autonomous, DnaK-independent chaperone activity of DnaJ. Zinc center 2 is essential for interaction with DnaK and for DnaJ activity.</text>
</comment>
<feature type="binding site" evidence="14">
    <location>
        <position position="181"/>
    </location>
    <ligand>
        <name>Zn(2+)</name>
        <dbReference type="ChEBI" id="CHEBI:29105"/>
        <label>2</label>
    </ligand>
</feature>
<keyword evidence="4 14" id="KW-0235">DNA replication</keyword>
<comment type="subunit">
    <text evidence="2 14">Homodimer.</text>
</comment>
<dbReference type="InterPro" id="IPR018253">
    <property type="entry name" value="DnaJ_domain_CS"/>
</dbReference>
<evidence type="ECO:0000256" key="10">
    <source>
        <dbReference type="ARBA" id="ARBA00023186"/>
    </source>
</evidence>
<feature type="repeat" description="CXXCXGXG motif" evidence="14">
    <location>
        <begin position="142"/>
        <end position="149"/>
    </location>
</feature>
<dbReference type="GO" id="GO:0051082">
    <property type="term" value="F:unfolded protein binding"/>
    <property type="evidence" value="ECO:0007669"/>
    <property type="project" value="UniProtKB-UniRule"/>
</dbReference>
<evidence type="ECO:0000313" key="18">
    <source>
        <dbReference type="EMBL" id="RZD16372.1"/>
    </source>
</evidence>
<keyword evidence="3 14" id="KW-0963">Cytoplasm</keyword>
<comment type="function">
    <text evidence="11 14">Participates actively in the response to hyperosmotic and heat shock by preventing the aggregation of stress-denatured proteins and by disaggregating proteins, also in an autonomous, DnaK-independent fashion. Unfolded proteins bind initially to DnaJ; upon interaction with the DnaJ-bound protein, DnaK hydrolyzes its bound ATP, resulting in the formation of a stable complex. GrpE releases ADP from DnaK; ATP binding to DnaK triggers the release of the substrate protein, thus completing the reaction cycle. Several rounds of ATP-dependent interactions between DnaJ, DnaK and GrpE are required for fully efficient folding. Also involved, together with DnaK and GrpE, in the DNA replication of plasmids through activation of initiation proteins.</text>
</comment>
<dbReference type="PANTHER" id="PTHR43096">
    <property type="entry name" value="DNAJ HOMOLOG 1, MITOCHONDRIAL-RELATED"/>
    <property type="match status" value="1"/>
</dbReference>
<dbReference type="FunFam" id="1.10.287.110:FF:000034">
    <property type="entry name" value="Chaperone protein DnaJ"/>
    <property type="match status" value="1"/>
</dbReference>
<comment type="similarity">
    <text evidence="12 14">Belongs to the DnaJ family.</text>
</comment>
<dbReference type="Gene3D" id="2.10.230.10">
    <property type="entry name" value="Heat shock protein DnaJ, cysteine-rich domain"/>
    <property type="match status" value="1"/>
</dbReference>
<dbReference type="Gene3D" id="2.60.260.20">
    <property type="entry name" value="Urease metallochaperone UreE, N-terminal domain"/>
    <property type="match status" value="2"/>
</dbReference>
<dbReference type="EMBL" id="SGBC01000002">
    <property type="protein sequence ID" value="RZD16372.1"/>
    <property type="molecule type" value="Genomic_DNA"/>
</dbReference>
<reference evidence="18 19" key="1">
    <citation type="journal article" date="2019" name="ISME J.">
        <title>Insights into ecological role of a new deltaproteobacterial order Candidatus Acidulodesulfobacterales by metagenomics and metatranscriptomics.</title>
        <authorList>
            <person name="Tan S."/>
            <person name="Liu J."/>
            <person name="Fang Y."/>
            <person name="Hedlund B.P."/>
            <person name="Lian Z.H."/>
            <person name="Huang L.Y."/>
            <person name="Li J.T."/>
            <person name="Huang L.N."/>
            <person name="Li W.J."/>
            <person name="Jiang H.C."/>
            <person name="Dong H.L."/>
            <person name="Shu W.S."/>
        </authorList>
    </citation>
    <scope>NUCLEOTIDE SEQUENCE [LARGE SCALE GENOMIC DNA]</scope>
    <source>
        <strain evidence="18">AP2</strain>
    </source>
</reference>
<dbReference type="Pfam" id="PF00226">
    <property type="entry name" value="DnaJ"/>
    <property type="match status" value="1"/>
</dbReference>
<dbReference type="PROSITE" id="PS51188">
    <property type="entry name" value="ZF_CR"/>
    <property type="match status" value="1"/>
</dbReference>
<evidence type="ECO:0000256" key="14">
    <source>
        <dbReference type="HAMAP-Rule" id="MF_01152"/>
    </source>
</evidence>
<evidence type="ECO:0000256" key="8">
    <source>
        <dbReference type="ARBA" id="ARBA00022833"/>
    </source>
</evidence>
<feature type="domain" description="J" evidence="16">
    <location>
        <begin position="6"/>
        <end position="71"/>
    </location>
</feature>
<keyword evidence="6 14" id="KW-0677">Repeat</keyword>
<dbReference type="AlphaFoldDB" id="A0A519BGI5"/>
<comment type="caution">
    <text evidence="18">The sequence shown here is derived from an EMBL/GenBank/DDBJ whole genome shotgun (WGS) entry which is preliminary data.</text>
</comment>
<evidence type="ECO:0000256" key="2">
    <source>
        <dbReference type="ARBA" id="ARBA00011738"/>
    </source>
</evidence>
<dbReference type="PRINTS" id="PR00625">
    <property type="entry name" value="JDOMAIN"/>
</dbReference>
<dbReference type="CDD" id="cd06257">
    <property type="entry name" value="DnaJ"/>
    <property type="match status" value="1"/>
</dbReference>
<evidence type="ECO:0000256" key="3">
    <source>
        <dbReference type="ARBA" id="ARBA00022490"/>
    </source>
</evidence>
<comment type="subcellular location">
    <subcellularLocation>
        <location evidence="1 14">Cytoplasm</location>
    </subcellularLocation>
</comment>
<dbReference type="SUPFAM" id="SSF57938">
    <property type="entry name" value="DnaJ/Hsp40 cysteine-rich domain"/>
    <property type="match status" value="1"/>
</dbReference>
<dbReference type="InterPro" id="IPR008971">
    <property type="entry name" value="HSP40/DnaJ_pept-bd"/>
</dbReference>
<dbReference type="PROSITE" id="PS00636">
    <property type="entry name" value="DNAJ_1"/>
    <property type="match status" value="1"/>
</dbReference>
<feature type="binding site" evidence="14">
    <location>
        <position position="184"/>
    </location>
    <ligand>
        <name>Zn(2+)</name>
        <dbReference type="ChEBI" id="CHEBI:29105"/>
        <label>2</label>
    </ligand>
</feature>
<dbReference type="InterPro" id="IPR036869">
    <property type="entry name" value="J_dom_sf"/>
</dbReference>
<dbReference type="GO" id="GO:0005737">
    <property type="term" value="C:cytoplasm"/>
    <property type="evidence" value="ECO:0007669"/>
    <property type="project" value="UniProtKB-SubCell"/>
</dbReference>
<keyword evidence="7 14" id="KW-0863">Zinc-finger</keyword>
<comment type="cofactor">
    <cofactor evidence="14">
        <name>Zn(2+)</name>
        <dbReference type="ChEBI" id="CHEBI:29105"/>
    </cofactor>
    <text evidence="14">Binds 2 Zn(2+) ions per monomer.</text>
</comment>
<dbReference type="HAMAP" id="MF_01152">
    <property type="entry name" value="DnaJ"/>
    <property type="match status" value="1"/>
</dbReference>
<dbReference type="Gene3D" id="1.10.287.110">
    <property type="entry name" value="DnaJ domain"/>
    <property type="match status" value="1"/>
</dbReference>
<keyword evidence="8 14" id="KW-0862">Zinc</keyword>
<feature type="binding site" evidence="14">
    <location>
        <position position="195"/>
    </location>
    <ligand>
        <name>Zn(2+)</name>
        <dbReference type="ChEBI" id="CHEBI:29105"/>
        <label>1</label>
    </ligand>
</feature>
<evidence type="ECO:0000256" key="11">
    <source>
        <dbReference type="ARBA" id="ARBA00053423"/>
    </source>
</evidence>